<comment type="caution">
    <text evidence="2">The sequence shown here is derived from an EMBL/GenBank/DDBJ whole genome shotgun (WGS) entry which is preliminary data.</text>
</comment>
<dbReference type="Pfam" id="PF00535">
    <property type="entry name" value="Glycos_transf_2"/>
    <property type="match status" value="1"/>
</dbReference>
<organism evidence="2 3">
    <name type="scientific">Duganella guangzhouensis</name>
    <dbReference type="NCBI Taxonomy" id="2666084"/>
    <lineage>
        <taxon>Bacteria</taxon>
        <taxon>Pseudomonadati</taxon>
        <taxon>Pseudomonadota</taxon>
        <taxon>Betaproteobacteria</taxon>
        <taxon>Burkholderiales</taxon>
        <taxon>Oxalobacteraceae</taxon>
        <taxon>Telluria group</taxon>
        <taxon>Duganella</taxon>
    </lineage>
</organism>
<dbReference type="SUPFAM" id="SSF53448">
    <property type="entry name" value="Nucleotide-diphospho-sugar transferases"/>
    <property type="match status" value="1"/>
</dbReference>
<dbReference type="PANTHER" id="PTHR22916:SF3">
    <property type="entry name" value="UDP-GLCNAC:BETAGAL BETA-1,3-N-ACETYLGLUCOSAMINYLTRANSFERASE-LIKE PROTEIN 1"/>
    <property type="match status" value="1"/>
</dbReference>
<dbReference type="EMBL" id="WKJK01000026">
    <property type="protein sequence ID" value="MRW94373.1"/>
    <property type="molecule type" value="Genomic_DNA"/>
</dbReference>
<dbReference type="AlphaFoldDB" id="A0A6I2L994"/>
<protein>
    <submittedName>
        <fullName evidence="2">Glycosyltransferase</fullName>
    </submittedName>
</protein>
<reference evidence="2 3" key="1">
    <citation type="submission" date="2019-11" db="EMBL/GenBank/DDBJ databases">
        <title>Novel species isolated from a subtropical stream in China.</title>
        <authorList>
            <person name="Lu H."/>
        </authorList>
    </citation>
    <scope>NUCLEOTIDE SEQUENCE [LARGE SCALE GENOMIC DNA]</scope>
    <source>
        <strain evidence="2 3">FT80W</strain>
    </source>
</reference>
<evidence type="ECO:0000313" key="2">
    <source>
        <dbReference type="EMBL" id="MRW94373.1"/>
    </source>
</evidence>
<sequence length="302" mass="34314">MIYPKVSIIIPSYKPQHFEMCLRSAIGQTYSNTEILVSDNCPTEEIRDVCARYAGNGVIYQRSSVYREQNVNAALAGAKGEYIKPLFDDDLLHPFCIERMVAAIHTRADIEMVFSASQVINADNERIETRRPYEASGTLSGHDVHRRSVLRMENFIGEFTTILFRRQKMWDIGLHRLFKMGDHDFQTGLADLIAYLNLCKDASMFYIDEELTYFRKDPRLQSNSNPTSNPFFGNCFSDYIDLLRVSHDAGVISTEEYLSMHGQVEGVTANLNHYFPQIGEARQRYLTKLAGLVPAGDGNVNA</sequence>
<dbReference type="InterPro" id="IPR001173">
    <property type="entry name" value="Glyco_trans_2-like"/>
</dbReference>
<gene>
    <name evidence="2" type="ORF">GJ699_30810</name>
</gene>
<dbReference type="Gene3D" id="3.90.550.10">
    <property type="entry name" value="Spore Coat Polysaccharide Biosynthesis Protein SpsA, Chain A"/>
    <property type="match status" value="1"/>
</dbReference>
<proteinExistence type="predicted"/>
<accession>A0A6I2L994</accession>
<evidence type="ECO:0000259" key="1">
    <source>
        <dbReference type="Pfam" id="PF00535"/>
    </source>
</evidence>
<dbReference type="Proteomes" id="UP000433309">
    <property type="component" value="Unassembled WGS sequence"/>
</dbReference>
<keyword evidence="2" id="KW-0808">Transferase</keyword>
<dbReference type="InterPro" id="IPR029044">
    <property type="entry name" value="Nucleotide-diphossugar_trans"/>
</dbReference>
<feature type="domain" description="Glycosyltransferase 2-like" evidence="1">
    <location>
        <begin position="7"/>
        <end position="171"/>
    </location>
</feature>
<keyword evidence="3" id="KW-1185">Reference proteome</keyword>
<name>A0A6I2L994_9BURK</name>
<evidence type="ECO:0000313" key="3">
    <source>
        <dbReference type="Proteomes" id="UP000433309"/>
    </source>
</evidence>
<dbReference type="RefSeq" id="WP_154383252.1">
    <property type="nucleotide sequence ID" value="NZ_WKJK01000026.1"/>
</dbReference>
<dbReference type="GO" id="GO:0016758">
    <property type="term" value="F:hexosyltransferase activity"/>
    <property type="evidence" value="ECO:0007669"/>
    <property type="project" value="UniProtKB-ARBA"/>
</dbReference>
<dbReference type="PANTHER" id="PTHR22916">
    <property type="entry name" value="GLYCOSYLTRANSFERASE"/>
    <property type="match status" value="1"/>
</dbReference>